<dbReference type="eggNOG" id="ENOG502QRZZ">
    <property type="taxonomic scope" value="Eukaryota"/>
</dbReference>
<evidence type="ECO:0000256" key="8">
    <source>
        <dbReference type="ARBA" id="ARBA00023157"/>
    </source>
</evidence>
<protein>
    <recommendedName>
        <fullName evidence="12">1,3-beta-glucanosyltransferase</fullName>
        <ecNumber evidence="12">2.4.1.-</ecNumber>
    </recommendedName>
</protein>
<dbReference type="GO" id="GO:0042124">
    <property type="term" value="F:1,3-beta-glucanosyltransferase activity"/>
    <property type="evidence" value="ECO:0007669"/>
    <property type="project" value="EnsemblFungi"/>
</dbReference>
<dbReference type="PANTHER" id="PTHR31468">
    <property type="entry name" value="1,3-BETA-GLUCANOSYLTRANSFERASE GAS1"/>
    <property type="match status" value="1"/>
</dbReference>
<dbReference type="GO" id="GO:0071970">
    <property type="term" value="P:fungal-type cell wall (1-&gt;3)-beta-D-glucan biosynthetic process"/>
    <property type="evidence" value="ECO:0007669"/>
    <property type="project" value="TreeGrafter"/>
</dbReference>
<reference evidence="14 15" key="1">
    <citation type="journal article" date="2007" name="Proc. Natl. Acad. Sci. U.S.A.">
        <title>Independent sorting-out of thousands of duplicated gene pairs in two yeast species descended from a whole-genome duplication.</title>
        <authorList>
            <person name="Scannell D.R."/>
            <person name="Frank A.C."/>
            <person name="Conant G.C."/>
            <person name="Byrne K.P."/>
            <person name="Woolfit M."/>
            <person name="Wolfe K.H."/>
        </authorList>
    </citation>
    <scope>NUCLEOTIDE SEQUENCE [LARGE SCALE GENOMIC DNA]</scope>
    <source>
        <strain evidence="15">ATCC 22028 / DSM 70294 / BCRC 21397 / CBS 2163 / NBRC 10782 / NRRL Y-8283 / UCD 57-17</strain>
    </source>
</reference>
<comment type="subcellular location">
    <subcellularLocation>
        <location evidence="1">Cell envelope</location>
    </subcellularLocation>
    <subcellularLocation>
        <location evidence="12">Cell membrane</location>
        <topology evidence="12">Lipid-anchor</topology>
        <topology evidence="12">GPI-anchor</topology>
    </subcellularLocation>
    <subcellularLocation>
        <location evidence="2">Membrane</location>
        <topology evidence="2">Lipid-anchor</topology>
        <topology evidence="2">GPI-anchor</topology>
    </subcellularLocation>
</comment>
<evidence type="ECO:0000256" key="5">
    <source>
        <dbReference type="ARBA" id="ARBA00022679"/>
    </source>
</evidence>
<dbReference type="InParanoid" id="A7TLE3"/>
<keyword evidence="6 12" id="KW-0732">Signal</keyword>
<dbReference type="EC" id="2.4.1.-" evidence="12"/>
<keyword evidence="5 12" id="KW-0808">Transferase</keyword>
<feature type="region of interest" description="Disordered" evidence="13">
    <location>
        <begin position="431"/>
        <end position="476"/>
    </location>
</feature>
<dbReference type="OMA" id="IRVYNID"/>
<dbReference type="Pfam" id="PF03198">
    <property type="entry name" value="Glyco_hydro_72"/>
    <property type="match status" value="1"/>
</dbReference>
<evidence type="ECO:0000256" key="11">
    <source>
        <dbReference type="ARBA" id="ARBA00023316"/>
    </source>
</evidence>
<keyword evidence="9" id="KW-0325">Glycoprotein</keyword>
<keyword evidence="4 12" id="KW-0336">GPI-anchor</keyword>
<gene>
    <name evidence="14" type="ORF">Kpol_1020p33</name>
</gene>
<dbReference type="GO" id="GO:0005886">
    <property type="term" value="C:plasma membrane"/>
    <property type="evidence" value="ECO:0007669"/>
    <property type="project" value="UniProtKB-SubCell"/>
</dbReference>
<feature type="compositionally biased region" description="Low complexity" evidence="13">
    <location>
        <begin position="454"/>
        <end position="473"/>
    </location>
</feature>
<proteinExistence type="inferred from homology"/>
<keyword evidence="10 12" id="KW-0449">Lipoprotein</keyword>
<dbReference type="AlphaFoldDB" id="A7TLE3"/>
<dbReference type="GO" id="GO:0030476">
    <property type="term" value="P:ascospore wall assembly"/>
    <property type="evidence" value="ECO:0007669"/>
    <property type="project" value="EnsemblFungi"/>
</dbReference>
<dbReference type="RefSeq" id="XP_001644782.1">
    <property type="nucleotide sequence ID" value="XM_001644732.1"/>
</dbReference>
<dbReference type="FunFam" id="3.20.20.80:FF:000032">
    <property type="entry name" value="1,3-beta-glucanosyltransferase"/>
    <property type="match status" value="1"/>
</dbReference>
<comment type="function">
    <text evidence="12">Splits internally a 1,3-beta-glucan molecule and transfers the newly generated reducing end (the donor) to the non-reducing end of another 1,3-beta-glucan molecule (the acceptor) forming a 1,3-beta linkage, resulting in the elongation of 1,3-beta-glucan chains in the cell wall.</text>
</comment>
<evidence type="ECO:0000256" key="3">
    <source>
        <dbReference type="ARBA" id="ARBA00007528"/>
    </source>
</evidence>
<dbReference type="SUPFAM" id="SSF51445">
    <property type="entry name" value="(Trans)glycosidases"/>
    <property type="match status" value="1"/>
</dbReference>
<evidence type="ECO:0000256" key="4">
    <source>
        <dbReference type="ARBA" id="ARBA00022622"/>
    </source>
</evidence>
<dbReference type="PhylomeDB" id="A7TLE3"/>
<evidence type="ECO:0000256" key="2">
    <source>
        <dbReference type="ARBA" id="ARBA00004589"/>
    </source>
</evidence>
<feature type="chain" id="PRO_5005121888" description="1,3-beta-glucanosyltransferase" evidence="12">
    <location>
        <begin position="23"/>
        <end position="500"/>
    </location>
</feature>
<dbReference type="HOGENOM" id="CLU_021855_1_2_1"/>
<dbReference type="KEGG" id="vpo:Kpol_1020p33"/>
<organism evidence="15">
    <name type="scientific">Vanderwaltozyma polyspora (strain ATCC 22028 / DSM 70294 / BCRC 21397 / CBS 2163 / NBRC 10782 / NRRL Y-8283 / UCD 57-17)</name>
    <name type="common">Kluyveromyces polysporus</name>
    <dbReference type="NCBI Taxonomy" id="436907"/>
    <lineage>
        <taxon>Eukaryota</taxon>
        <taxon>Fungi</taxon>
        <taxon>Dikarya</taxon>
        <taxon>Ascomycota</taxon>
        <taxon>Saccharomycotina</taxon>
        <taxon>Saccharomycetes</taxon>
        <taxon>Saccharomycetales</taxon>
        <taxon>Saccharomycetaceae</taxon>
        <taxon>Vanderwaltozyma</taxon>
    </lineage>
</organism>
<evidence type="ECO:0000256" key="1">
    <source>
        <dbReference type="ARBA" id="ARBA00004196"/>
    </source>
</evidence>
<evidence type="ECO:0000313" key="14">
    <source>
        <dbReference type="EMBL" id="EDO16924.1"/>
    </source>
</evidence>
<sequence length="500" mass="56272">MWNKRLRNTLFLIYLLNSYCSAYIHPIEIQGKKFVDSVTKEPFFIKGVDYQPGGSSEVNAKSDPLSDPSICARDIYMFQQLGINTIRIYSINPDLNHDACMTMLAAAGIYLLLDVNSPLPNQHLNRYEPWTTYNEGYINHVLKVTHKFSFYNNTLGFFAGNEIVNDKKSSKNAPPYIKSVINDMKTYSRKHLPRNIPIGYSAADDLNYRISLAKYLECSESSTSSDYSVDFYGINSYQWCGQQTIKTSGYDKLVEAYQNYSRPVLFSEFGCNLILPRQFEEIKALFSPDMYSTFSGGLVYEYSQEPNNYGLVMLSADGSAMMLSDFDMLKKQYANTITPNAKELENIWAQKLGKQSEVNKQPLCKAKYDNLSIETKVAKGLATKLIANGVKIDQGRYIQLNESDLQVQYEIYDLSGKQIDPSLTKVKVTHKVDTNSEDDDSSSKGNKLGAGTPNQSQGTSSNSNTNSNSNSNSRQKSAGSIHGFSYFALIITLLFQIYNS</sequence>
<feature type="signal peptide" evidence="12">
    <location>
        <begin position="1"/>
        <end position="22"/>
    </location>
</feature>
<dbReference type="OrthoDB" id="421038at2759"/>
<dbReference type="FunCoup" id="A7TLE3">
    <property type="interactions" value="44"/>
</dbReference>
<evidence type="ECO:0000256" key="6">
    <source>
        <dbReference type="ARBA" id="ARBA00022729"/>
    </source>
</evidence>
<evidence type="ECO:0000256" key="7">
    <source>
        <dbReference type="ARBA" id="ARBA00023136"/>
    </source>
</evidence>
<dbReference type="GO" id="GO:0098552">
    <property type="term" value="C:side of membrane"/>
    <property type="evidence" value="ECO:0007669"/>
    <property type="project" value="UniProtKB-KW"/>
</dbReference>
<dbReference type="PANTHER" id="PTHR31468:SF14">
    <property type="entry name" value="1,3-BETA-GLUCANOSYLTRANSFERASE GAS4"/>
    <property type="match status" value="1"/>
</dbReference>
<evidence type="ECO:0000313" key="15">
    <source>
        <dbReference type="Proteomes" id="UP000000267"/>
    </source>
</evidence>
<evidence type="ECO:0000256" key="13">
    <source>
        <dbReference type="SAM" id="MobiDB-lite"/>
    </source>
</evidence>
<comment type="similarity">
    <text evidence="3 12">Belongs to the glycosyl hydrolase 72 family.</text>
</comment>
<keyword evidence="7 12" id="KW-0472">Membrane</keyword>
<evidence type="ECO:0000256" key="9">
    <source>
        <dbReference type="ARBA" id="ARBA00023180"/>
    </source>
</evidence>
<dbReference type="EMBL" id="DS480414">
    <property type="protein sequence ID" value="EDO16924.1"/>
    <property type="molecule type" value="Genomic_DNA"/>
</dbReference>
<dbReference type="InterPro" id="IPR017853">
    <property type="entry name" value="GH"/>
</dbReference>
<keyword evidence="15" id="KW-1185">Reference proteome</keyword>
<dbReference type="Gene3D" id="3.20.20.80">
    <property type="entry name" value="Glycosidases"/>
    <property type="match status" value="1"/>
</dbReference>
<name>A7TLE3_VANPO</name>
<dbReference type="GeneID" id="5545111"/>
<dbReference type="InterPro" id="IPR004886">
    <property type="entry name" value="Glucanosyltransferase"/>
</dbReference>
<evidence type="ECO:0000256" key="10">
    <source>
        <dbReference type="ARBA" id="ARBA00023288"/>
    </source>
</evidence>
<dbReference type="Proteomes" id="UP000000267">
    <property type="component" value="Unassembled WGS sequence"/>
</dbReference>
<dbReference type="GO" id="GO:0009277">
    <property type="term" value="C:fungal-type cell wall"/>
    <property type="evidence" value="ECO:0007669"/>
    <property type="project" value="EnsemblFungi"/>
</dbReference>
<keyword evidence="11" id="KW-0961">Cell wall biogenesis/degradation</keyword>
<evidence type="ECO:0000256" key="12">
    <source>
        <dbReference type="RuleBase" id="RU361209"/>
    </source>
</evidence>
<accession>A7TLE3</accession>
<keyword evidence="8" id="KW-1015">Disulfide bond</keyword>